<dbReference type="KEGG" id="gsh:117368682"/>
<dbReference type="Gene3D" id="1.20.1250.10">
    <property type="match status" value="1"/>
</dbReference>
<organism evidence="7 8">
    <name type="scientific">Geotrypetes seraphini</name>
    <name type="common">Gaboon caecilian</name>
    <name type="synonym">Caecilia seraphini</name>
    <dbReference type="NCBI Taxonomy" id="260995"/>
    <lineage>
        <taxon>Eukaryota</taxon>
        <taxon>Metazoa</taxon>
        <taxon>Chordata</taxon>
        <taxon>Craniata</taxon>
        <taxon>Vertebrata</taxon>
        <taxon>Euteleostomi</taxon>
        <taxon>Amphibia</taxon>
        <taxon>Gymnophiona</taxon>
        <taxon>Geotrypetes</taxon>
    </lineage>
</organism>
<keyword evidence="3" id="KW-0964">Secreted</keyword>
<comment type="similarity">
    <text evidence="2 6">Belongs to the somatotropin/prolactin family.</text>
</comment>
<dbReference type="GO" id="GO:0005615">
    <property type="term" value="C:extracellular space"/>
    <property type="evidence" value="ECO:0007669"/>
    <property type="project" value="TreeGrafter"/>
</dbReference>
<dbReference type="PROSITE" id="PS00338">
    <property type="entry name" value="SOMATOTROPIN_2"/>
    <property type="match status" value="1"/>
</dbReference>
<evidence type="ECO:0000256" key="1">
    <source>
        <dbReference type="ARBA" id="ARBA00004613"/>
    </source>
</evidence>
<dbReference type="PANTHER" id="PTHR11417">
    <property type="entry name" value="SOMATOTROPIN,PROLACTIN"/>
    <property type="match status" value="1"/>
</dbReference>
<dbReference type="InterPro" id="IPR001400">
    <property type="entry name" value="Somatotropin/Prolactin"/>
</dbReference>
<proteinExistence type="inferred from homology"/>
<dbReference type="GO" id="GO:0008284">
    <property type="term" value="P:positive regulation of cell population proliferation"/>
    <property type="evidence" value="ECO:0007669"/>
    <property type="project" value="TreeGrafter"/>
</dbReference>
<dbReference type="GeneID" id="117368682"/>
<evidence type="ECO:0000256" key="3">
    <source>
        <dbReference type="ARBA" id="ARBA00022525"/>
    </source>
</evidence>
<evidence type="ECO:0000256" key="4">
    <source>
        <dbReference type="ARBA" id="ARBA00022702"/>
    </source>
</evidence>
<protein>
    <submittedName>
        <fullName evidence="8">Prolactin-2-like</fullName>
    </submittedName>
</protein>
<evidence type="ECO:0000256" key="2">
    <source>
        <dbReference type="ARBA" id="ARBA00008474"/>
    </source>
</evidence>
<dbReference type="InterPro" id="IPR018116">
    <property type="entry name" value="Somatotropin_CS"/>
</dbReference>
<dbReference type="PROSITE" id="PS00266">
    <property type="entry name" value="SOMATOTROPIN_1"/>
    <property type="match status" value="1"/>
</dbReference>
<evidence type="ECO:0000313" key="7">
    <source>
        <dbReference type="Proteomes" id="UP000515159"/>
    </source>
</evidence>
<comment type="subcellular location">
    <subcellularLocation>
        <location evidence="1 6">Secreted</location>
    </subcellularLocation>
</comment>
<evidence type="ECO:0000256" key="6">
    <source>
        <dbReference type="RuleBase" id="RU003618"/>
    </source>
</evidence>
<sequence length="205" mass="23545">MGVTSLPICTNGGSGDGCQILLGELLDRAVMLSHYIHSLSTDMFNDFDERYNRGHQFINRAINTCHTASLNTPEDKEQALQIKHEELLTLALRLLHSWRDPLLHLMSEAQRIEEAPDTILWKAMEVEEQVKSLLEGMEKIARKVQGNLGREFFPQWSGPETLLADPTYDRLFSFYHLLHCFRRDSHKIDNYLKLLKCRMVTGGSC</sequence>
<dbReference type="AlphaFoldDB" id="A0A6P8SQ14"/>
<dbReference type="SUPFAM" id="SSF47266">
    <property type="entry name" value="4-helical cytokines"/>
    <property type="match status" value="1"/>
</dbReference>
<dbReference type="GO" id="GO:0031667">
    <property type="term" value="P:response to nutrient levels"/>
    <property type="evidence" value="ECO:0007669"/>
    <property type="project" value="TreeGrafter"/>
</dbReference>
<dbReference type="PANTHER" id="PTHR11417:SF5">
    <property type="entry name" value="PROLACTIN"/>
    <property type="match status" value="1"/>
</dbReference>
<dbReference type="CDD" id="cd10288">
    <property type="entry name" value="prolactin_like"/>
    <property type="match status" value="1"/>
</dbReference>
<name>A0A6P8SQ14_GEOSA</name>
<dbReference type="GO" id="GO:0005179">
    <property type="term" value="F:hormone activity"/>
    <property type="evidence" value="ECO:0007669"/>
    <property type="project" value="UniProtKB-KW"/>
</dbReference>
<dbReference type="InParanoid" id="A0A6P8SQ14"/>
<dbReference type="PRINTS" id="PR00836">
    <property type="entry name" value="SOMATOTROPIN"/>
</dbReference>
<dbReference type="RefSeq" id="XP_033818298.1">
    <property type="nucleotide sequence ID" value="XM_033962407.1"/>
</dbReference>
<keyword evidence="5" id="KW-1015">Disulfide bond</keyword>
<dbReference type="Pfam" id="PF00103">
    <property type="entry name" value="Hormone_1"/>
    <property type="match status" value="1"/>
</dbReference>
<evidence type="ECO:0000313" key="8">
    <source>
        <dbReference type="RefSeq" id="XP_033818298.1"/>
    </source>
</evidence>
<evidence type="ECO:0000256" key="5">
    <source>
        <dbReference type="ARBA" id="ARBA00023157"/>
    </source>
</evidence>
<accession>A0A6P8SQ14</accession>
<dbReference type="InterPro" id="IPR009079">
    <property type="entry name" value="4_helix_cytokine-like_core"/>
</dbReference>
<gene>
    <name evidence="8" type="primary">LOC117368682</name>
</gene>
<dbReference type="OrthoDB" id="9946219at2759"/>
<keyword evidence="7" id="KW-1185">Reference proteome</keyword>
<reference evidence="8" key="1">
    <citation type="submission" date="2025-08" db="UniProtKB">
        <authorList>
            <consortium name="RefSeq"/>
        </authorList>
    </citation>
    <scope>IDENTIFICATION</scope>
</reference>
<keyword evidence="4 6" id="KW-0372">Hormone</keyword>
<dbReference type="GO" id="GO:0046427">
    <property type="term" value="P:positive regulation of receptor signaling pathway via JAK-STAT"/>
    <property type="evidence" value="ECO:0007669"/>
    <property type="project" value="TreeGrafter"/>
</dbReference>
<dbReference type="Proteomes" id="UP000515159">
    <property type="component" value="Chromosome 10"/>
</dbReference>